<gene>
    <name evidence="2" type="ORF">CC77DRAFT_167288</name>
</gene>
<feature type="coiled-coil region" evidence="1">
    <location>
        <begin position="397"/>
        <end position="424"/>
    </location>
</feature>
<organism evidence="2 3">
    <name type="scientific">Alternaria alternata</name>
    <name type="common">Alternaria rot fungus</name>
    <name type="synonym">Torula alternata</name>
    <dbReference type="NCBI Taxonomy" id="5599"/>
    <lineage>
        <taxon>Eukaryota</taxon>
        <taxon>Fungi</taxon>
        <taxon>Dikarya</taxon>
        <taxon>Ascomycota</taxon>
        <taxon>Pezizomycotina</taxon>
        <taxon>Dothideomycetes</taxon>
        <taxon>Pleosporomycetidae</taxon>
        <taxon>Pleosporales</taxon>
        <taxon>Pleosporineae</taxon>
        <taxon>Pleosporaceae</taxon>
        <taxon>Alternaria</taxon>
        <taxon>Alternaria sect. Alternaria</taxon>
        <taxon>Alternaria alternata complex</taxon>
    </lineage>
</organism>
<reference evidence="2 3" key="1">
    <citation type="submission" date="2016-05" db="EMBL/GenBank/DDBJ databases">
        <title>Comparative analysis of secretome profiles of manganese(II)-oxidizing ascomycete fungi.</title>
        <authorList>
            <consortium name="DOE Joint Genome Institute"/>
            <person name="Zeiner C.A."/>
            <person name="Purvine S.O."/>
            <person name="Zink E.M."/>
            <person name="Wu S."/>
            <person name="Pasa-Tolic L."/>
            <person name="Chaput D.L."/>
            <person name="Haridas S."/>
            <person name="Grigoriev I.V."/>
            <person name="Santelli C.M."/>
            <person name="Hansel C.M."/>
        </authorList>
    </citation>
    <scope>NUCLEOTIDE SEQUENCE [LARGE SCALE GENOMIC DNA]</scope>
    <source>
        <strain evidence="2 3">SRC1lrK2f</strain>
    </source>
</reference>
<dbReference type="InterPro" id="IPR038883">
    <property type="entry name" value="AN11006-like"/>
</dbReference>
<evidence type="ECO:0000256" key="1">
    <source>
        <dbReference type="SAM" id="Coils"/>
    </source>
</evidence>
<dbReference type="KEGG" id="aalt:CC77DRAFT_167288"/>
<accession>A0A177DIA0</accession>
<dbReference type="GeneID" id="29115999"/>
<dbReference type="PANTHER" id="PTHR42085:SF2">
    <property type="entry name" value="F-BOX DOMAIN-CONTAINING PROTEIN"/>
    <property type="match status" value="1"/>
</dbReference>
<evidence type="ECO:0000313" key="2">
    <source>
        <dbReference type="EMBL" id="OAG19483.1"/>
    </source>
</evidence>
<dbReference type="EMBL" id="KV441481">
    <property type="protein sequence ID" value="OAG19483.1"/>
    <property type="molecule type" value="Genomic_DNA"/>
</dbReference>
<keyword evidence="3" id="KW-1185">Reference proteome</keyword>
<keyword evidence="1" id="KW-0175">Coiled coil</keyword>
<dbReference type="OMA" id="VGKRQWQ"/>
<protein>
    <submittedName>
        <fullName evidence="2">Uncharacterized protein</fullName>
    </submittedName>
</protein>
<sequence>MSSTQATQPFRFLDLPGEIRNNIYDLLLCSWEDEVEQDPSMSSKLSRRSPSNPSSSLLRANKQIYAEASDYMIKRNQFVRITCRGLDSRNLFLGEGIPVITTDARKVSLFDGHVMHITLSKPVFAPSPFQFSEFEIMMLRSDLPKLCEQLDIESVMADANSTTSEHASINASIRLNYAHTRFFTPKIQERLLEPIASSLRGVPDIKISGFVDAALVDSVRNQVAQPRWTEPDATIEEIGTGVDVGKRQWQQNNFYSASESWAYAMRTLERMRHSSSWTGLQKAGGEDFVNKTADLYFTLNLFHAQFLQVDMANDQSQGPLVQRNGRVAIQHLRKCETAAARFAQHAGATWTPSNQQSAKMLFRHARCLRLMRDTANSVRAVTLIEEAAALAPTDIAIRDEKDAVLAWEAELEEARRLLAEQSQASHVERRSIWSSVWDAVTELTS</sequence>
<proteinExistence type="predicted"/>
<dbReference type="PANTHER" id="PTHR42085">
    <property type="entry name" value="F-BOX DOMAIN-CONTAINING PROTEIN"/>
    <property type="match status" value="1"/>
</dbReference>
<dbReference type="RefSeq" id="XP_018384904.1">
    <property type="nucleotide sequence ID" value="XM_018530405.1"/>
</dbReference>
<evidence type="ECO:0000313" key="3">
    <source>
        <dbReference type="Proteomes" id="UP000077248"/>
    </source>
</evidence>
<dbReference type="Proteomes" id="UP000077248">
    <property type="component" value="Unassembled WGS sequence"/>
</dbReference>
<name>A0A177DIA0_ALTAL</name>
<dbReference type="VEuPathDB" id="FungiDB:CC77DRAFT_167288"/>
<dbReference type="AlphaFoldDB" id="A0A177DIA0"/>